<reference evidence="7 8" key="1">
    <citation type="journal article" date="2015" name="Stand. Genomic Sci.">
        <title>Genomic Encyclopedia of Bacterial and Archaeal Type Strains, Phase III: the genomes of soil and plant-associated and newly described type strains.</title>
        <authorList>
            <person name="Whitman W.B."/>
            <person name="Woyke T."/>
            <person name="Klenk H.P."/>
            <person name="Zhou Y."/>
            <person name="Lilburn T.G."/>
            <person name="Beck B.J."/>
            <person name="De Vos P."/>
            <person name="Vandamme P."/>
            <person name="Eisen J.A."/>
            <person name="Garrity G."/>
            <person name="Hugenholtz P."/>
            <person name="Kyrpides N.C."/>
        </authorList>
    </citation>
    <scope>NUCLEOTIDE SEQUENCE [LARGE SCALE GENOMIC DNA]</scope>
    <source>
        <strain evidence="7 8">VKM Ac-2538</strain>
    </source>
</reference>
<name>A0ABY2BUV5_9ACTN</name>
<evidence type="ECO:0000256" key="4">
    <source>
        <dbReference type="ARBA" id="ARBA00022989"/>
    </source>
</evidence>
<feature type="transmembrane region" description="Helical" evidence="6">
    <location>
        <begin position="280"/>
        <end position="306"/>
    </location>
</feature>
<dbReference type="PANTHER" id="PTHR30482:SF5">
    <property type="entry name" value="ABC TRANSPORTER PERMEASE PROTEIN"/>
    <property type="match status" value="1"/>
</dbReference>
<evidence type="ECO:0000313" key="8">
    <source>
        <dbReference type="Proteomes" id="UP000295818"/>
    </source>
</evidence>
<evidence type="ECO:0000256" key="6">
    <source>
        <dbReference type="SAM" id="Phobius"/>
    </source>
</evidence>
<dbReference type="RefSeq" id="WP_132188057.1">
    <property type="nucleotide sequence ID" value="NZ_SLWM01000002.1"/>
</dbReference>
<feature type="transmembrane region" description="Helical" evidence="6">
    <location>
        <begin position="51"/>
        <end position="69"/>
    </location>
</feature>
<feature type="transmembrane region" description="Helical" evidence="6">
    <location>
        <begin position="245"/>
        <end position="268"/>
    </location>
</feature>
<accession>A0ABY2BUV5</accession>
<keyword evidence="8" id="KW-1185">Reference proteome</keyword>
<feature type="transmembrane region" description="Helical" evidence="6">
    <location>
        <begin position="29"/>
        <end position="45"/>
    </location>
</feature>
<feature type="transmembrane region" description="Helical" evidence="6">
    <location>
        <begin position="76"/>
        <end position="92"/>
    </location>
</feature>
<comment type="caution">
    <text evidence="7">The sequence shown here is derived from an EMBL/GenBank/DDBJ whole genome shotgun (WGS) entry which is preliminary data.</text>
</comment>
<evidence type="ECO:0000256" key="2">
    <source>
        <dbReference type="ARBA" id="ARBA00022475"/>
    </source>
</evidence>
<dbReference type="PANTHER" id="PTHR30482">
    <property type="entry name" value="HIGH-AFFINITY BRANCHED-CHAIN AMINO ACID TRANSPORT SYSTEM PERMEASE"/>
    <property type="match status" value="1"/>
</dbReference>
<feature type="transmembrane region" description="Helical" evidence="6">
    <location>
        <begin position="139"/>
        <end position="156"/>
    </location>
</feature>
<keyword evidence="4 6" id="KW-1133">Transmembrane helix</keyword>
<gene>
    <name evidence="7" type="ORF">EV644_102303</name>
</gene>
<dbReference type="EMBL" id="SLWM01000002">
    <property type="protein sequence ID" value="TCO29583.1"/>
    <property type="molecule type" value="Genomic_DNA"/>
</dbReference>
<evidence type="ECO:0000256" key="5">
    <source>
        <dbReference type="ARBA" id="ARBA00023136"/>
    </source>
</evidence>
<dbReference type="Proteomes" id="UP000295818">
    <property type="component" value="Unassembled WGS sequence"/>
</dbReference>
<organism evidence="7 8">
    <name type="scientific">Kribbella orskensis</name>
    <dbReference type="NCBI Taxonomy" id="2512216"/>
    <lineage>
        <taxon>Bacteria</taxon>
        <taxon>Bacillati</taxon>
        <taxon>Actinomycetota</taxon>
        <taxon>Actinomycetes</taxon>
        <taxon>Propionibacteriales</taxon>
        <taxon>Kribbellaceae</taxon>
        <taxon>Kribbella</taxon>
    </lineage>
</organism>
<keyword evidence="5 6" id="KW-0472">Membrane</keyword>
<keyword evidence="3 6" id="KW-0812">Transmembrane</keyword>
<evidence type="ECO:0000256" key="3">
    <source>
        <dbReference type="ARBA" id="ARBA00022692"/>
    </source>
</evidence>
<feature type="transmembrane region" description="Helical" evidence="6">
    <location>
        <begin position="338"/>
        <end position="359"/>
    </location>
</feature>
<protein>
    <submittedName>
        <fullName evidence="7">Branched-chain amino acid transport system permease protein</fullName>
    </submittedName>
</protein>
<evidence type="ECO:0000313" key="7">
    <source>
        <dbReference type="EMBL" id="TCO29583.1"/>
    </source>
</evidence>
<evidence type="ECO:0000256" key="1">
    <source>
        <dbReference type="ARBA" id="ARBA00004651"/>
    </source>
</evidence>
<sequence length="372" mass="39797">MSSTRFGRPQLYLSYGQDVALLNTPAKRWWTLVLALVAVLLPFTLQDDLLAVLATAFVAGIGAIGLNLVTGYAGQVSLGHAFFLGLGAYTAATLSGDPDSTRLIGFGITSFPIWLLASGLVAGLAGLIVAPLAARLRGLYLAVVTLGLVFIGEHLFKHWSDLTGGVGVGRPAAIPELFGIQFAVDGEFFTKSQKLYLLMFALLVIFGVLARNLVRSRIGRALAAVRDRDLAAEVIGVDVTRYKMIAFAVSSFYAGVAGALLYVMIGFVEPGSFNLALSVQYIAMILVGGVATISGSVLGALFITLLPRVTRELPAVLPFISSSSTSGGITVFQVETILYGLLIIGFLIFEPRGLFGIWIRIRTYWKSWPFSH</sequence>
<dbReference type="Pfam" id="PF02653">
    <property type="entry name" value="BPD_transp_2"/>
    <property type="match status" value="1"/>
</dbReference>
<feature type="transmembrane region" description="Helical" evidence="6">
    <location>
        <begin position="195"/>
        <end position="214"/>
    </location>
</feature>
<keyword evidence="2" id="KW-1003">Cell membrane</keyword>
<proteinExistence type="predicted"/>
<feature type="transmembrane region" description="Helical" evidence="6">
    <location>
        <begin position="112"/>
        <end position="132"/>
    </location>
</feature>
<dbReference type="CDD" id="cd06581">
    <property type="entry name" value="TM_PBP1_LivM_like"/>
    <property type="match status" value="1"/>
</dbReference>
<comment type="subcellular location">
    <subcellularLocation>
        <location evidence="1">Cell membrane</location>
        <topology evidence="1">Multi-pass membrane protein</topology>
    </subcellularLocation>
</comment>
<dbReference type="InterPro" id="IPR043428">
    <property type="entry name" value="LivM-like"/>
</dbReference>
<dbReference type="InterPro" id="IPR001851">
    <property type="entry name" value="ABC_transp_permease"/>
</dbReference>